<sequence>MAQTPLVSGTGVTLGDLVGTWSRVDDGGSTTPFPQEIEFFADRTYCAVGDGVRRPVWDEASFDVLRDGSVRIRTADDRGVTYSASLTGGLLTLSAGDDRVTFRRVPSRPADR</sequence>
<dbReference type="AlphaFoldDB" id="A0A1M7UKZ6"/>
<proteinExistence type="predicted"/>
<reference evidence="1 2" key="1">
    <citation type="submission" date="2016-12" db="EMBL/GenBank/DDBJ databases">
        <authorList>
            <person name="Song W.-J."/>
            <person name="Kurnit D.M."/>
        </authorList>
    </citation>
    <scope>NUCLEOTIDE SEQUENCE [LARGE SCALE GENOMIC DNA]</scope>
    <source>
        <strain evidence="1 2">DSM 43162</strain>
    </source>
</reference>
<dbReference type="Proteomes" id="UP000184428">
    <property type="component" value="Unassembled WGS sequence"/>
</dbReference>
<evidence type="ECO:0000313" key="1">
    <source>
        <dbReference type="EMBL" id="SHN83600.1"/>
    </source>
</evidence>
<evidence type="ECO:0008006" key="3">
    <source>
        <dbReference type="Google" id="ProtNLM"/>
    </source>
</evidence>
<dbReference type="EMBL" id="FRDM01000021">
    <property type="protein sequence ID" value="SHN83600.1"/>
    <property type="molecule type" value="Genomic_DNA"/>
</dbReference>
<protein>
    <recommendedName>
        <fullName evidence="3">Lipocalin-like domain-containing protein</fullName>
    </recommendedName>
</protein>
<accession>A0A1M7UKZ6</accession>
<organism evidence="1 2">
    <name type="scientific">Geodermatophilus obscurus</name>
    <dbReference type="NCBI Taxonomy" id="1861"/>
    <lineage>
        <taxon>Bacteria</taxon>
        <taxon>Bacillati</taxon>
        <taxon>Actinomycetota</taxon>
        <taxon>Actinomycetes</taxon>
        <taxon>Geodermatophilales</taxon>
        <taxon>Geodermatophilaceae</taxon>
        <taxon>Geodermatophilus</taxon>
    </lineage>
</organism>
<name>A0A1M7UKZ6_9ACTN</name>
<gene>
    <name evidence="1" type="ORF">SAMN05660350_03447</name>
</gene>
<evidence type="ECO:0000313" key="2">
    <source>
        <dbReference type="Proteomes" id="UP000184428"/>
    </source>
</evidence>